<proteinExistence type="predicted"/>
<protein>
    <submittedName>
        <fullName evidence="2">Uncharacterized protein</fullName>
    </submittedName>
</protein>
<organism evidence="2 3">
    <name type="scientific">Ophiocordyceps unilateralis</name>
    <name type="common">Zombie-ant fungus</name>
    <name type="synonym">Torrubia unilateralis</name>
    <dbReference type="NCBI Taxonomy" id="268505"/>
    <lineage>
        <taxon>Eukaryota</taxon>
        <taxon>Fungi</taxon>
        <taxon>Dikarya</taxon>
        <taxon>Ascomycota</taxon>
        <taxon>Pezizomycotina</taxon>
        <taxon>Sordariomycetes</taxon>
        <taxon>Hypocreomycetidae</taxon>
        <taxon>Hypocreales</taxon>
        <taxon>Ophiocordycipitaceae</taxon>
        <taxon>Ophiocordyceps</taxon>
    </lineage>
</organism>
<dbReference type="EMBL" id="LAZP02000609">
    <property type="protein sequence ID" value="PFH56313.1"/>
    <property type="molecule type" value="Genomic_DNA"/>
</dbReference>
<evidence type="ECO:0000256" key="1">
    <source>
        <dbReference type="SAM" id="MobiDB-lite"/>
    </source>
</evidence>
<dbReference type="AlphaFoldDB" id="A0A2A9P611"/>
<feature type="region of interest" description="Disordered" evidence="1">
    <location>
        <begin position="1"/>
        <end position="27"/>
    </location>
</feature>
<evidence type="ECO:0000313" key="3">
    <source>
        <dbReference type="Proteomes" id="UP000037136"/>
    </source>
</evidence>
<dbReference type="Proteomes" id="UP000037136">
    <property type="component" value="Unassembled WGS sequence"/>
</dbReference>
<comment type="caution">
    <text evidence="2">The sequence shown here is derived from an EMBL/GenBank/DDBJ whole genome shotgun (WGS) entry which is preliminary data.</text>
</comment>
<reference evidence="2 3" key="1">
    <citation type="journal article" date="2015" name="BMC Genomics">
        <title>Gene expression during zombie ant biting behavior reflects the complexity underlying fungal parasitic behavioral manipulation.</title>
        <authorList>
            <person name="de Bekker C."/>
            <person name="Ohm R.A."/>
            <person name="Loreto R.G."/>
            <person name="Sebastian A."/>
            <person name="Albert I."/>
            <person name="Merrow M."/>
            <person name="Brachmann A."/>
            <person name="Hughes D.P."/>
        </authorList>
    </citation>
    <scope>NUCLEOTIDE SEQUENCE [LARGE SCALE GENOMIC DNA]</scope>
    <source>
        <strain evidence="2 3">SC16a</strain>
    </source>
</reference>
<accession>A0A2A9P611</accession>
<gene>
    <name evidence="2" type="ORF">XA68_16727</name>
</gene>
<feature type="region of interest" description="Disordered" evidence="1">
    <location>
        <begin position="40"/>
        <end position="73"/>
    </location>
</feature>
<sequence length="73" mass="7679">MRGRKAASPRVLSSATRPSLSPHDLRISSRCSARASTLLSGPMSLGARYGNPSSMSQGKEPDLDRRAALGKAP</sequence>
<reference evidence="2 3" key="2">
    <citation type="journal article" date="2017" name="Sci. Rep.">
        <title>Ant-infecting Ophiocordyceps genomes reveal a high diversity of potential behavioral manipulation genes and a possible major role for enterotoxins.</title>
        <authorList>
            <person name="de Bekker C."/>
            <person name="Ohm R.A."/>
            <person name="Evans H.C."/>
            <person name="Brachmann A."/>
            <person name="Hughes D.P."/>
        </authorList>
    </citation>
    <scope>NUCLEOTIDE SEQUENCE [LARGE SCALE GENOMIC DNA]</scope>
    <source>
        <strain evidence="2 3">SC16a</strain>
    </source>
</reference>
<keyword evidence="3" id="KW-1185">Reference proteome</keyword>
<evidence type="ECO:0000313" key="2">
    <source>
        <dbReference type="EMBL" id="PFH56313.1"/>
    </source>
</evidence>
<name>A0A2A9P611_OPHUN</name>